<dbReference type="InterPro" id="IPR001387">
    <property type="entry name" value="Cro/C1-type_HTH"/>
</dbReference>
<evidence type="ECO:0000313" key="4">
    <source>
        <dbReference type="EMBL" id="RZM81239.1"/>
    </source>
</evidence>
<evidence type="ECO:0000313" key="3">
    <source>
        <dbReference type="EMBL" id="KJZ06963.1"/>
    </source>
</evidence>
<dbReference type="PANTHER" id="PTHR46558:SF4">
    <property type="entry name" value="DNA-BIDING PHAGE PROTEIN"/>
    <property type="match status" value="1"/>
</dbReference>
<name>A0A0F4QGZ3_9GAMM</name>
<sequence>MRVKNSPDKRNHKVENFRRYVQRSIRQLRHHRGWSQQELARRLGVDQATISNYESGKTDMSYAQMFELFLVFGKDLTGVLKLTDLEEQSPSTDEKPEKE</sequence>
<dbReference type="PROSITE" id="PS50943">
    <property type="entry name" value="HTH_CROC1"/>
    <property type="match status" value="1"/>
</dbReference>
<evidence type="ECO:0000256" key="1">
    <source>
        <dbReference type="ARBA" id="ARBA00023125"/>
    </source>
</evidence>
<proteinExistence type="predicted"/>
<dbReference type="SMART" id="SM00530">
    <property type="entry name" value="HTH_XRE"/>
    <property type="match status" value="1"/>
</dbReference>
<reference evidence="4 6" key="2">
    <citation type="submission" date="2018-01" db="EMBL/GenBank/DDBJ databases">
        <title>Co-occurrence of chitin degradation, pigmentation and bioactivity in marine Pseudoalteromonas.</title>
        <authorList>
            <person name="Paulsen S."/>
            <person name="Gram L."/>
            <person name="Machado H."/>
        </authorList>
    </citation>
    <scope>NUCLEOTIDE SEQUENCE [LARGE SCALE GENOMIC DNA]</scope>
    <source>
        <strain evidence="4 6">S1946</strain>
    </source>
</reference>
<organism evidence="3 5">
    <name type="scientific">Pseudoalteromonas rubra</name>
    <dbReference type="NCBI Taxonomy" id="43658"/>
    <lineage>
        <taxon>Bacteria</taxon>
        <taxon>Pseudomonadati</taxon>
        <taxon>Pseudomonadota</taxon>
        <taxon>Gammaproteobacteria</taxon>
        <taxon>Alteromonadales</taxon>
        <taxon>Pseudoalteromonadaceae</taxon>
        <taxon>Pseudoalteromonas</taxon>
    </lineage>
</organism>
<dbReference type="CDD" id="cd00093">
    <property type="entry name" value="HTH_XRE"/>
    <property type="match status" value="1"/>
</dbReference>
<dbReference type="Proteomes" id="UP000292345">
    <property type="component" value="Unassembled WGS sequence"/>
</dbReference>
<dbReference type="AlphaFoldDB" id="A0A0F4QGZ3"/>
<dbReference type="EMBL" id="JXYA01000042">
    <property type="protein sequence ID" value="KJZ06963.1"/>
    <property type="molecule type" value="Genomic_DNA"/>
</dbReference>
<protein>
    <submittedName>
        <fullName evidence="4">XRE family transcriptional regulator</fullName>
    </submittedName>
</protein>
<evidence type="ECO:0000259" key="2">
    <source>
        <dbReference type="PROSITE" id="PS50943"/>
    </source>
</evidence>
<dbReference type="InterPro" id="IPR010982">
    <property type="entry name" value="Lambda_DNA-bd_dom_sf"/>
</dbReference>
<reference evidence="3 5" key="1">
    <citation type="journal article" date="2015" name="BMC Genomics">
        <title>Genome mining reveals unlocked bioactive potential of marine Gram-negative bacteria.</title>
        <authorList>
            <person name="Machado H."/>
            <person name="Sonnenschein E.C."/>
            <person name="Melchiorsen J."/>
            <person name="Gram L."/>
        </authorList>
    </citation>
    <scope>NUCLEOTIDE SEQUENCE [LARGE SCALE GENOMIC DNA]</scope>
    <source>
        <strain evidence="3 5">S2471</strain>
    </source>
</reference>
<dbReference type="GO" id="GO:0003677">
    <property type="term" value="F:DNA binding"/>
    <property type="evidence" value="ECO:0007669"/>
    <property type="project" value="UniProtKB-KW"/>
</dbReference>
<dbReference type="SUPFAM" id="SSF47413">
    <property type="entry name" value="lambda repressor-like DNA-binding domains"/>
    <property type="match status" value="1"/>
</dbReference>
<dbReference type="EMBL" id="PPUZ01000024">
    <property type="protein sequence ID" value="RZM81239.1"/>
    <property type="molecule type" value="Genomic_DNA"/>
</dbReference>
<dbReference type="OrthoDB" id="6301640at2"/>
<evidence type="ECO:0000313" key="6">
    <source>
        <dbReference type="Proteomes" id="UP000292345"/>
    </source>
</evidence>
<accession>A0A0F4QGZ3</accession>
<gene>
    <name evidence="4" type="ORF">C3B51_09650</name>
    <name evidence="3" type="ORF">TW77_17260</name>
</gene>
<dbReference type="PATRIC" id="fig|43658.5.peg.3646"/>
<keyword evidence="5" id="KW-1185">Reference proteome</keyword>
<dbReference type="PANTHER" id="PTHR46558">
    <property type="entry name" value="TRACRIPTIONAL REGULATORY PROTEIN-RELATED-RELATED"/>
    <property type="match status" value="1"/>
</dbReference>
<dbReference type="Proteomes" id="UP000033452">
    <property type="component" value="Unassembled WGS sequence"/>
</dbReference>
<evidence type="ECO:0000313" key="5">
    <source>
        <dbReference type="Proteomes" id="UP000033452"/>
    </source>
</evidence>
<dbReference type="Pfam" id="PF01381">
    <property type="entry name" value="HTH_3"/>
    <property type="match status" value="1"/>
</dbReference>
<keyword evidence="1" id="KW-0238">DNA-binding</keyword>
<dbReference type="Gene3D" id="1.10.260.40">
    <property type="entry name" value="lambda repressor-like DNA-binding domains"/>
    <property type="match status" value="1"/>
</dbReference>
<comment type="caution">
    <text evidence="3">The sequence shown here is derived from an EMBL/GenBank/DDBJ whole genome shotgun (WGS) entry which is preliminary data.</text>
</comment>
<feature type="domain" description="HTH cro/C1-type" evidence="2">
    <location>
        <begin position="25"/>
        <end position="79"/>
    </location>
</feature>